<feature type="compositionally biased region" description="Polar residues" evidence="8">
    <location>
        <begin position="625"/>
        <end position="648"/>
    </location>
</feature>
<reference evidence="10" key="1">
    <citation type="submission" date="2021-03" db="EMBL/GenBank/DDBJ databases">
        <authorList>
            <person name="Tagirdzhanova G."/>
        </authorList>
    </citation>
    <scope>NUCLEOTIDE SEQUENCE</scope>
</reference>
<dbReference type="SUPFAM" id="SSF50729">
    <property type="entry name" value="PH domain-like"/>
    <property type="match status" value="1"/>
</dbReference>
<feature type="region of interest" description="Disordered" evidence="8">
    <location>
        <begin position="461"/>
        <end position="539"/>
    </location>
</feature>
<dbReference type="Gene3D" id="2.30.29.30">
    <property type="entry name" value="Pleckstrin-homology domain (PH domain)/Phosphotyrosine-binding domain (PTB)"/>
    <property type="match status" value="1"/>
</dbReference>
<comment type="caution">
    <text evidence="10">The sequence shown here is derived from an EMBL/GenBank/DDBJ whole genome shotgun (WGS) entry which is preliminary data.</text>
</comment>
<keyword evidence="11" id="KW-1185">Reference proteome</keyword>
<feature type="compositionally biased region" description="Polar residues" evidence="8">
    <location>
        <begin position="1105"/>
        <end position="1119"/>
    </location>
</feature>
<feature type="compositionally biased region" description="Polar residues" evidence="8">
    <location>
        <begin position="1214"/>
        <end position="1226"/>
    </location>
</feature>
<dbReference type="Pfam" id="PF00638">
    <property type="entry name" value="Ran_BP1"/>
    <property type="match status" value="1"/>
</dbReference>
<dbReference type="GO" id="GO:0005643">
    <property type="term" value="C:nuclear pore"/>
    <property type="evidence" value="ECO:0007669"/>
    <property type="project" value="UniProtKB-SubCell"/>
</dbReference>
<feature type="region of interest" description="Disordered" evidence="8">
    <location>
        <begin position="420"/>
        <end position="449"/>
    </location>
</feature>
<feature type="compositionally biased region" description="Polar residues" evidence="8">
    <location>
        <begin position="1235"/>
        <end position="1250"/>
    </location>
</feature>
<dbReference type="InterPro" id="IPR011993">
    <property type="entry name" value="PH-like_dom_sf"/>
</dbReference>
<accession>A0A8H3FEC9</accession>
<comment type="subcellular location">
    <subcellularLocation>
        <location evidence="1">Nucleus</location>
        <location evidence="1">Nuclear pore complex</location>
    </subcellularLocation>
</comment>
<feature type="compositionally biased region" description="Polar residues" evidence="8">
    <location>
        <begin position="883"/>
        <end position="898"/>
    </location>
</feature>
<feature type="compositionally biased region" description="Polar residues" evidence="8">
    <location>
        <begin position="1277"/>
        <end position="1299"/>
    </location>
</feature>
<evidence type="ECO:0000256" key="5">
    <source>
        <dbReference type="ARBA" id="ARBA00023010"/>
    </source>
</evidence>
<gene>
    <name evidence="10" type="ORF">IMSHALPRED_004891</name>
</gene>
<evidence type="ECO:0000313" key="10">
    <source>
        <dbReference type="EMBL" id="CAF9920428.1"/>
    </source>
</evidence>
<evidence type="ECO:0000256" key="2">
    <source>
        <dbReference type="ARBA" id="ARBA00022448"/>
    </source>
</evidence>
<feature type="region of interest" description="Disordered" evidence="8">
    <location>
        <begin position="925"/>
        <end position="1253"/>
    </location>
</feature>
<name>A0A8H3FEC9_9LECA</name>
<feature type="compositionally biased region" description="Low complexity" evidence="8">
    <location>
        <begin position="872"/>
        <end position="882"/>
    </location>
</feature>
<keyword evidence="5" id="KW-0811">Translocation</keyword>
<feature type="domain" description="RanBD1" evidence="9">
    <location>
        <begin position="1323"/>
        <end position="1434"/>
    </location>
</feature>
<feature type="region of interest" description="Disordered" evidence="8">
    <location>
        <begin position="1266"/>
        <end position="1328"/>
    </location>
</feature>
<feature type="compositionally biased region" description="Acidic residues" evidence="8">
    <location>
        <begin position="1041"/>
        <end position="1053"/>
    </location>
</feature>
<feature type="compositionally biased region" description="Polar residues" evidence="8">
    <location>
        <begin position="1148"/>
        <end position="1170"/>
    </location>
</feature>
<feature type="compositionally biased region" description="Basic and acidic residues" evidence="8">
    <location>
        <begin position="593"/>
        <end position="612"/>
    </location>
</feature>
<feature type="compositionally biased region" description="Basic and acidic residues" evidence="8">
    <location>
        <begin position="929"/>
        <end position="941"/>
    </location>
</feature>
<feature type="compositionally biased region" description="Polar residues" evidence="8">
    <location>
        <begin position="227"/>
        <end position="236"/>
    </location>
</feature>
<dbReference type="SMART" id="SM00160">
    <property type="entry name" value="RanBD"/>
    <property type="match status" value="1"/>
</dbReference>
<feature type="compositionally biased region" description="Polar residues" evidence="8">
    <location>
        <begin position="323"/>
        <end position="336"/>
    </location>
</feature>
<dbReference type="InterPro" id="IPR000156">
    <property type="entry name" value="Ran_bind_dom"/>
</dbReference>
<feature type="compositionally biased region" description="Low complexity" evidence="8">
    <location>
        <begin position="193"/>
        <end position="206"/>
    </location>
</feature>
<feature type="compositionally biased region" description="Low complexity" evidence="8">
    <location>
        <begin position="783"/>
        <end position="798"/>
    </location>
</feature>
<feature type="compositionally biased region" description="Polar residues" evidence="8">
    <location>
        <begin position="117"/>
        <end position="140"/>
    </location>
</feature>
<dbReference type="CDD" id="cd13170">
    <property type="entry name" value="RanBD_NUP50"/>
    <property type="match status" value="1"/>
</dbReference>
<feature type="compositionally biased region" description="Acidic residues" evidence="8">
    <location>
        <begin position="1071"/>
        <end position="1081"/>
    </location>
</feature>
<keyword evidence="7" id="KW-0539">Nucleus</keyword>
<dbReference type="OrthoDB" id="185618at2759"/>
<dbReference type="GO" id="GO:0015031">
    <property type="term" value="P:protein transport"/>
    <property type="evidence" value="ECO:0007669"/>
    <property type="project" value="UniProtKB-KW"/>
</dbReference>
<evidence type="ECO:0000256" key="1">
    <source>
        <dbReference type="ARBA" id="ARBA00004567"/>
    </source>
</evidence>
<feature type="compositionally biased region" description="Polar residues" evidence="8">
    <location>
        <begin position="745"/>
        <end position="782"/>
    </location>
</feature>
<organism evidence="10 11">
    <name type="scientific">Imshaugia aleurites</name>
    <dbReference type="NCBI Taxonomy" id="172621"/>
    <lineage>
        <taxon>Eukaryota</taxon>
        <taxon>Fungi</taxon>
        <taxon>Dikarya</taxon>
        <taxon>Ascomycota</taxon>
        <taxon>Pezizomycotina</taxon>
        <taxon>Lecanoromycetes</taxon>
        <taxon>OSLEUM clade</taxon>
        <taxon>Lecanoromycetidae</taxon>
        <taxon>Lecanorales</taxon>
        <taxon>Lecanorineae</taxon>
        <taxon>Parmeliaceae</taxon>
        <taxon>Imshaugia</taxon>
    </lineage>
</organism>
<evidence type="ECO:0000256" key="8">
    <source>
        <dbReference type="SAM" id="MobiDB-lite"/>
    </source>
</evidence>
<dbReference type="Pfam" id="PF08911">
    <property type="entry name" value="NUP50"/>
    <property type="match status" value="1"/>
</dbReference>
<keyword evidence="6" id="KW-0906">Nuclear pore complex</keyword>
<feature type="compositionally biased region" description="Polar residues" evidence="8">
    <location>
        <begin position="489"/>
        <end position="504"/>
    </location>
</feature>
<feature type="compositionally biased region" description="Low complexity" evidence="8">
    <location>
        <begin position="722"/>
        <end position="737"/>
    </location>
</feature>
<dbReference type="InterPro" id="IPR053074">
    <property type="entry name" value="NPC_Nucleoporin"/>
</dbReference>
<feature type="region of interest" description="Disordered" evidence="8">
    <location>
        <begin position="1"/>
        <end position="383"/>
    </location>
</feature>
<proteinExistence type="predicted"/>
<feature type="compositionally biased region" description="Low complexity" evidence="8">
    <location>
        <begin position="832"/>
        <end position="854"/>
    </location>
</feature>
<keyword evidence="2" id="KW-0813">Transport</keyword>
<dbReference type="EMBL" id="CAJPDT010000025">
    <property type="protein sequence ID" value="CAF9920428.1"/>
    <property type="molecule type" value="Genomic_DNA"/>
</dbReference>
<dbReference type="GO" id="GO:0051028">
    <property type="term" value="P:mRNA transport"/>
    <property type="evidence" value="ECO:0007669"/>
    <property type="project" value="UniProtKB-KW"/>
</dbReference>
<dbReference type="Proteomes" id="UP000664534">
    <property type="component" value="Unassembled WGS sequence"/>
</dbReference>
<evidence type="ECO:0000256" key="7">
    <source>
        <dbReference type="ARBA" id="ARBA00023242"/>
    </source>
</evidence>
<feature type="compositionally biased region" description="Polar residues" evidence="8">
    <location>
        <begin position="248"/>
        <end position="275"/>
    </location>
</feature>
<dbReference type="PANTHER" id="PTHR38697">
    <property type="entry name" value="NUCLEAR PORE COMPLEX PROTEIN SIMILAR TO S. CEREVISIAE NUP2 (EUROFUNG)"/>
    <property type="match status" value="1"/>
</dbReference>
<protein>
    <recommendedName>
        <fullName evidence="9">RanBD1 domain-containing protein</fullName>
    </recommendedName>
</protein>
<dbReference type="PANTHER" id="PTHR38697:SF1">
    <property type="entry name" value="NUCLEAR PORE COMPLEX PROTEIN SIMILAR TO S. CEREVISIAE NUP2 (EUROFUNG)"/>
    <property type="match status" value="1"/>
</dbReference>
<feature type="compositionally biased region" description="Polar residues" evidence="8">
    <location>
        <begin position="1177"/>
        <end position="1188"/>
    </location>
</feature>
<feature type="compositionally biased region" description="Polar residues" evidence="8">
    <location>
        <begin position="284"/>
        <end position="307"/>
    </location>
</feature>
<evidence type="ECO:0000256" key="3">
    <source>
        <dbReference type="ARBA" id="ARBA00022816"/>
    </source>
</evidence>
<evidence type="ECO:0000256" key="4">
    <source>
        <dbReference type="ARBA" id="ARBA00022927"/>
    </source>
</evidence>
<dbReference type="PROSITE" id="PS50196">
    <property type="entry name" value="RANBD1"/>
    <property type="match status" value="1"/>
</dbReference>
<feature type="compositionally biased region" description="Polar residues" evidence="8">
    <location>
        <begin position="683"/>
        <end position="698"/>
    </location>
</feature>
<dbReference type="InterPro" id="IPR015007">
    <property type="entry name" value="NUP2/50/61"/>
</dbReference>
<feature type="compositionally biased region" description="Low complexity" evidence="8">
    <location>
        <begin position="217"/>
        <end position="226"/>
    </location>
</feature>
<sequence>MAKRIADQQLTKDGTMSDEDSFSVGSQIGGPQKATAAQMAQRRLAKPRGGRRPGALRPPASPSPGVSQGNNLNGSQQQQGGFTFGQQPNGYQPNQNSASFPPFPSNSFNPPFAAPTTGFNFNVGQAQEVNNPFTAINTHNAPPPEPNGFQGSIFNLPPQKLSPFQRFLEGEQKPLFAPGAPDLSASSQSQPANNFFNQSTNQQQSSPAGPGMFSQLNAQQQPPNNAFGQSTEQIAPQPSVDIFAHLKTPQNQSSSNPFAQSISHFQQSQSAQPTANLFAHLGQPQPSSNFLTQGPTSPTHGGSSMMQISPDPSPQSRPFGFLNQPNTQTQSSPTKDTTTHGGGGSLFDRVSKPPAETTPQSQSNEIKDTAVQTGGGSLFGRISKPPVEANAQTLFSPTQNNTGTDSSNLFNIPQQAVTSNISNENRVTSPTKISERKIAKPTLFQTSSEDAHPSYKAIFGNLKMPPVSQPSHSPTSSGSPTVPQSGTSQSEGDSASPTRGSINAPSLFVAAQQTNEQAKETPGIRGKFGPPPAPQGYSEQEALKWSQDWWISILVRHKEKRTKHAEGRCDEMIKAVQKGWDPLKQIAGSKRKSVTENRRGEDSETQGKKSRVEGPSFFTQEPRGASSTETDIFQSPSQRETLAQQVTSKHNKRPADEELEREYEQGTAENGKKPRSQDPVSYPSLSAASPDSQTSSIFKNILDKKEEAKVNGTQHDKATPLFQFQAPSVSSSAQSQSTFKPPLSSKPNIESPFKSSFASFNPAPSTSKPHIFANEQSISNGAPASTSTPSFKPSSSNTGPSMASNPAPPSFKPTASDEAPSDATKAFAVKFSSGATTPTASSSTPFSAEPTTTSQTSQNAKAPAFKVPTFGAAATSTASNSSQFPTKPSTSGQTSSEASKAPAFKVPSFGATASSTNFLAQFGQAAEKTAAEEKTKRKAAEYDSDEEDLASWESRDAKEQQVKKQKLEDEAKGKAAKLIDGKWVIAADNEEPSTSADQAEAADPNISVFSQPHAALTNGHNIFGHLSGEESGAEGSKTGDADDEDDEDEDEDEKHDGTDGQQQVRGPFDHDESEPESDEDEGQPKASKALSNPFGASENGLCDTPSRNNHDTAGNTNGEDTGRSIFDRISRDKDGKPIREIPHADGLASSQTSNVFGQPFKSASSSNPFSQPFDAASNFTSANSRNGGSPQGDHTWKVDSPIKFGDSGNPPAVNVTSPSPSKQTFSGLFGAAKPNVTTETPTKPTPSIFSTPLAKTPNVGFGFGFKPAAASLAPPFNNGSNTTSRATSPGATTGESANESAADGEDDKVEKHEQIDLTSPGPGEENDDVVLQVKAKALKWESASSGWTSKGVGPLRVLKNRESHQTRVLLRQDPSGKIVLNFALSKSFTYESSQSKSVRVPIVGESGKIESWMIKVANDDDAKKLASALEENKN</sequence>
<feature type="compositionally biased region" description="Low complexity" evidence="8">
    <location>
        <begin position="53"/>
        <end position="115"/>
    </location>
</feature>
<feature type="compositionally biased region" description="Basic and acidic residues" evidence="8">
    <location>
        <begin position="701"/>
        <end position="718"/>
    </location>
</feature>
<evidence type="ECO:0000313" key="11">
    <source>
        <dbReference type="Proteomes" id="UP000664534"/>
    </source>
</evidence>
<feature type="region of interest" description="Disordered" evidence="8">
    <location>
        <begin position="578"/>
        <end position="902"/>
    </location>
</feature>
<feature type="compositionally biased region" description="Polar residues" evidence="8">
    <location>
        <begin position="420"/>
        <end position="432"/>
    </location>
</feature>
<feature type="compositionally biased region" description="Low complexity" evidence="8">
    <location>
        <begin position="465"/>
        <end position="488"/>
    </location>
</feature>
<feature type="compositionally biased region" description="Basic and acidic residues" evidence="8">
    <location>
        <begin position="1120"/>
        <end position="1143"/>
    </location>
</feature>
<feature type="compositionally biased region" description="Basic and acidic residues" evidence="8">
    <location>
        <begin position="953"/>
        <end position="980"/>
    </location>
</feature>
<keyword evidence="3" id="KW-0509">mRNA transport</keyword>
<evidence type="ECO:0000256" key="6">
    <source>
        <dbReference type="ARBA" id="ARBA00023132"/>
    </source>
</evidence>
<keyword evidence="4" id="KW-0653">Protein transport</keyword>
<evidence type="ECO:0000259" key="9">
    <source>
        <dbReference type="PROSITE" id="PS50196"/>
    </source>
</evidence>